<protein>
    <submittedName>
        <fullName evidence="1">Uncharacterized protein</fullName>
    </submittedName>
</protein>
<evidence type="ECO:0000313" key="1">
    <source>
        <dbReference type="EMBL" id="KAI0489083.1"/>
    </source>
</evidence>
<dbReference type="AlphaFoldDB" id="A0A8T3A931"/>
<comment type="caution">
    <text evidence="1">The sequence shown here is derived from an EMBL/GenBank/DDBJ whole genome shotgun (WGS) entry which is preliminary data.</text>
</comment>
<proteinExistence type="predicted"/>
<dbReference type="EMBL" id="JAGYWB010000019">
    <property type="protein sequence ID" value="KAI0489083.1"/>
    <property type="molecule type" value="Genomic_DNA"/>
</dbReference>
<sequence length="59" mass="6747">MTKQFAVKAQIVGEGKKRFFSLVQKWLGREKALENGKLRTFHAAEEDYKGQGLMGIFDN</sequence>
<reference evidence="1" key="1">
    <citation type="journal article" date="2022" name="Front. Genet.">
        <title>Chromosome-Scale Assembly of the Dendrobium nobile Genome Provides Insights Into the Molecular Mechanism of the Biosynthesis of the Medicinal Active Ingredient of Dendrobium.</title>
        <authorList>
            <person name="Xu Q."/>
            <person name="Niu S.-C."/>
            <person name="Li K.-L."/>
            <person name="Zheng P.-J."/>
            <person name="Zhang X.-J."/>
            <person name="Jia Y."/>
            <person name="Liu Y."/>
            <person name="Niu Y.-X."/>
            <person name="Yu L.-H."/>
            <person name="Chen D.-F."/>
            <person name="Zhang G.-Q."/>
        </authorList>
    </citation>
    <scope>NUCLEOTIDE SEQUENCE</scope>
    <source>
        <tissue evidence="1">Leaf</tissue>
    </source>
</reference>
<dbReference type="Proteomes" id="UP000829196">
    <property type="component" value="Unassembled WGS sequence"/>
</dbReference>
<organism evidence="1 2">
    <name type="scientific">Dendrobium nobile</name>
    <name type="common">Orchid</name>
    <dbReference type="NCBI Taxonomy" id="94219"/>
    <lineage>
        <taxon>Eukaryota</taxon>
        <taxon>Viridiplantae</taxon>
        <taxon>Streptophyta</taxon>
        <taxon>Embryophyta</taxon>
        <taxon>Tracheophyta</taxon>
        <taxon>Spermatophyta</taxon>
        <taxon>Magnoliopsida</taxon>
        <taxon>Liliopsida</taxon>
        <taxon>Asparagales</taxon>
        <taxon>Orchidaceae</taxon>
        <taxon>Epidendroideae</taxon>
        <taxon>Malaxideae</taxon>
        <taxon>Dendrobiinae</taxon>
        <taxon>Dendrobium</taxon>
    </lineage>
</organism>
<accession>A0A8T3A931</accession>
<name>A0A8T3A931_DENNO</name>
<keyword evidence="2" id="KW-1185">Reference proteome</keyword>
<evidence type="ECO:0000313" key="2">
    <source>
        <dbReference type="Proteomes" id="UP000829196"/>
    </source>
</evidence>
<gene>
    <name evidence="1" type="ORF">KFK09_028924</name>
</gene>